<feature type="non-terminal residue" evidence="1">
    <location>
        <position position="1"/>
    </location>
</feature>
<gene>
    <name evidence="1" type="ORF">WFZ85_16315</name>
</gene>
<dbReference type="PANTHER" id="PTHR31005:SF8">
    <property type="entry name" value="DUF4139 DOMAIN-CONTAINING PROTEIN"/>
    <property type="match status" value="1"/>
</dbReference>
<reference evidence="1 2" key="1">
    <citation type="submission" date="2024-03" db="EMBL/GenBank/DDBJ databases">
        <title>Two novel species of the genus Flavobacterium exhibiting potentially degradation of complex polysaccharides.</title>
        <authorList>
            <person name="Lian X."/>
        </authorList>
    </citation>
    <scope>NUCLEOTIDE SEQUENCE [LARGE SCALE GENOMIC DNA]</scope>
    <source>
        <strain evidence="2">j3</strain>
    </source>
</reference>
<dbReference type="EMBL" id="JBCGDO010000150">
    <property type="protein sequence ID" value="MEM0544150.1"/>
    <property type="molecule type" value="Genomic_DNA"/>
</dbReference>
<accession>A0ABU9N961</accession>
<evidence type="ECO:0000313" key="2">
    <source>
        <dbReference type="Proteomes" id="UP001460072"/>
    </source>
</evidence>
<keyword evidence="2" id="KW-1185">Reference proteome</keyword>
<dbReference type="Proteomes" id="UP001460072">
    <property type="component" value="Unassembled WGS sequence"/>
</dbReference>
<comment type="caution">
    <text evidence="1">The sequence shown here is derived from an EMBL/GenBank/DDBJ whole genome shotgun (WGS) entry which is preliminary data.</text>
</comment>
<sequence length="94" mass="10773">QVTGSGDEKEFLLNTVVFKISKNYSIPSLDTPYMIEIDKFTIPAEFEYFAEPLLNENVFLTAKVKDWNKYDLLPVDASIYLEGTYAGTTYINPY</sequence>
<protein>
    <submittedName>
        <fullName evidence="1">Uncharacterized protein</fullName>
    </submittedName>
</protein>
<proteinExistence type="predicted"/>
<organism evidence="1 2">
    <name type="scientific">Flavobacterium aureirubrum</name>
    <dbReference type="NCBI Taxonomy" id="3133147"/>
    <lineage>
        <taxon>Bacteria</taxon>
        <taxon>Pseudomonadati</taxon>
        <taxon>Bacteroidota</taxon>
        <taxon>Flavobacteriia</taxon>
        <taxon>Flavobacteriales</taxon>
        <taxon>Flavobacteriaceae</taxon>
        <taxon>Flavobacterium</taxon>
    </lineage>
</organism>
<dbReference type="InterPro" id="IPR011935">
    <property type="entry name" value="CHP02231"/>
</dbReference>
<name>A0ABU9N961_9FLAO</name>
<feature type="non-terminal residue" evidence="1">
    <location>
        <position position="94"/>
    </location>
</feature>
<evidence type="ECO:0000313" key="1">
    <source>
        <dbReference type="EMBL" id="MEM0544150.1"/>
    </source>
</evidence>
<dbReference type="PANTHER" id="PTHR31005">
    <property type="entry name" value="DUF4139 DOMAIN-CONTAINING PROTEIN"/>
    <property type="match status" value="1"/>
</dbReference>